<dbReference type="AlphaFoldDB" id="S6SZC3"/>
<name>S6SZC3_PSESF</name>
<comment type="caution">
    <text evidence="2">The sequence shown here is derived from an EMBL/GenBank/DDBJ whole genome shotgun (WGS) entry which is preliminary data.</text>
</comment>
<proteinExistence type="predicted"/>
<dbReference type="PATRIC" id="fig|1194404.4.peg.7049"/>
<protein>
    <submittedName>
        <fullName evidence="2">Branched-chain amino acid ABC transporter permease</fullName>
    </submittedName>
</protein>
<feature type="transmembrane region" description="Helical" evidence="1">
    <location>
        <begin position="14"/>
        <end position="36"/>
    </location>
</feature>
<evidence type="ECO:0000256" key="1">
    <source>
        <dbReference type="SAM" id="Phobius"/>
    </source>
</evidence>
<gene>
    <name evidence="2" type="ORF">A244_34323</name>
</gene>
<accession>S6SZC3</accession>
<feature type="non-terminal residue" evidence="2">
    <location>
        <position position="38"/>
    </location>
</feature>
<keyword evidence="1" id="KW-0472">Membrane</keyword>
<keyword evidence="1" id="KW-1133">Transmembrane helix</keyword>
<dbReference type="EMBL" id="AOKG01002371">
    <property type="protein sequence ID" value="EPN34713.1"/>
    <property type="molecule type" value="Genomic_DNA"/>
</dbReference>
<evidence type="ECO:0000313" key="2">
    <source>
        <dbReference type="EMBL" id="EPN34713.1"/>
    </source>
</evidence>
<sequence>MELITHWLGSAPDFAVPFALAALGLILIERSGVLALGV</sequence>
<dbReference type="Proteomes" id="UP000015729">
    <property type="component" value="Unassembled WGS sequence"/>
</dbReference>
<organism evidence="2 3">
    <name type="scientific">Pseudomonas syringae pv. actinidiae ICMP 18807</name>
    <dbReference type="NCBI Taxonomy" id="1194404"/>
    <lineage>
        <taxon>Bacteria</taxon>
        <taxon>Pseudomonadati</taxon>
        <taxon>Pseudomonadota</taxon>
        <taxon>Gammaproteobacteria</taxon>
        <taxon>Pseudomonadales</taxon>
        <taxon>Pseudomonadaceae</taxon>
        <taxon>Pseudomonas</taxon>
        <taxon>Pseudomonas syringae</taxon>
    </lineage>
</organism>
<keyword evidence="1" id="KW-0812">Transmembrane</keyword>
<reference evidence="2 3" key="1">
    <citation type="journal article" date="2013" name="PLoS Pathog.">
        <title>Genomic analysis of the Kiwifruit pathogen Pseudomonas syringae pv. actinidiae provides insight into the origins of an emergent plant disease.</title>
        <authorList>
            <person name="McCann H.C."/>
            <person name="Rikkerink E.H."/>
            <person name="Bertels F."/>
            <person name="Fiers M."/>
            <person name="Lu A."/>
            <person name="Rees-George J."/>
            <person name="Andersen M.T."/>
            <person name="Gleave A.P."/>
            <person name="Haubold B."/>
            <person name="Wohlers M.W."/>
            <person name="Guttman D.S."/>
            <person name="Wang P.W."/>
            <person name="Straub C."/>
            <person name="Vanneste J.L."/>
            <person name="Rainey P.B."/>
            <person name="Templeton M.D."/>
        </authorList>
    </citation>
    <scope>NUCLEOTIDE SEQUENCE [LARGE SCALE GENOMIC DNA]</scope>
    <source>
        <strain evidence="2 3">ICMP 18807</strain>
    </source>
</reference>
<evidence type="ECO:0000313" key="3">
    <source>
        <dbReference type="Proteomes" id="UP000015729"/>
    </source>
</evidence>